<gene>
    <name evidence="2" type="ORF">SAMN04488120_101320</name>
</gene>
<reference evidence="2 3" key="1">
    <citation type="submission" date="2016-10" db="EMBL/GenBank/DDBJ databases">
        <authorList>
            <person name="de Groot N.N."/>
        </authorList>
    </citation>
    <scope>NUCLEOTIDE SEQUENCE [LARGE SCALE GENOMIC DNA]</scope>
    <source>
        <strain evidence="2 3">DSM 23609</strain>
    </source>
</reference>
<keyword evidence="1" id="KW-0472">Membrane</keyword>
<evidence type="ECO:0000313" key="2">
    <source>
        <dbReference type="EMBL" id="SFF27342.1"/>
    </source>
</evidence>
<organism evidence="2 3">
    <name type="scientific">Fontimonas thermophila</name>
    <dbReference type="NCBI Taxonomy" id="1076937"/>
    <lineage>
        <taxon>Bacteria</taxon>
        <taxon>Pseudomonadati</taxon>
        <taxon>Pseudomonadota</taxon>
        <taxon>Gammaproteobacteria</taxon>
        <taxon>Nevskiales</taxon>
        <taxon>Nevskiaceae</taxon>
        <taxon>Fontimonas</taxon>
    </lineage>
</organism>
<dbReference type="EMBL" id="FOOC01000001">
    <property type="protein sequence ID" value="SFF27342.1"/>
    <property type="molecule type" value="Genomic_DNA"/>
</dbReference>
<dbReference type="Proteomes" id="UP000199771">
    <property type="component" value="Unassembled WGS sequence"/>
</dbReference>
<dbReference type="RefSeq" id="WP_091530620.1">
    <property type="nucleotide sequence ID" value="NZ_FOOC01000001.1"/>
</dbReference>
<keyword evidence="3" id="KW-1185">Reference proteome</keyword>
<accession>A0A1I2HCF7</accession>
<feature type="transmembrane region" description="Helical" evidence="1">
    <location>
        <begin position="36"/>
        <end position="61"/>
    </location>
</feature>
<proteinExistence type="predicted"/>
<protein>
    <submittedName>
        <fullName evidence="2">Uncharacterized protein</fullName>
    </submittedName>
</protein>
<keyword evidence="1" id="KW-1133">Transmembrane helix</keyword>
<name>A0A1I2HCF7_9GAMM</name>
<sequence>MDRSNLRQLFGSLFWLMAIFAALGQTWAVWPMTIAGLGWLVLWLALPGAALGALLAVIAAVTGR</sequence>
<keyword evidence="1" id="KW-0812">Transmembrane</keyword>
<feature type="transmembrane region" description="Helical" evidence="1">
    <location>
        <begin position="12"/>
        <end position="30"/>
    </location>
</feature>
<dbReference type="AlphaFoldDB" id="A0A1I2HCF7"/>
<evidence type="ECO:0000256" key="1">
    <source>
        <dbReference type="SAM" id="Phobius"/>
    </source>
</evidence>
<evidence type="ECO:0000313" key="3">
    <source>
        <dbReference type="Proteomes" id="UP000199771"/>
    </source>
</evidence>